<gene>
    <name evidence="1" type="ORF">O6P43_025342</name>
</gene>
<reference evidence="1" key="1">
    <citation type="journal article" date="2023" name="Science">
        <title>Elucidation of the pathway for biosynthesis of saponin adjuvants from the soapbark tree.</title>
        <authorList>
            <person name="Reed J."/>
            <person name="Orme A."/>
            <person name="El-Demerdash A."/>
            <person name="Owen C."/>
            <person name="Martin L.B.B."/>
            <person name="Misra R.C."/>
            <person name="Kikuchi S."/>
            <person name="Rejzek M."/>
            <person name="Martin A.C."/>
            <person name="Harkess A."/>
            <person name="Leebens-Mack J."/>
            <person name="Louveau T."/>
            <person name="Stephenson M.J."/>
            <person name="Osbourn A."/>
        </authorList>
    </citation>
    <scope>NUCLEOTIDE SEQUENCE</scope>
    <source>
        <strain evidence="1">S10</strain>
    </source>
</reference>
<comment type="caution">
    <text evidence="1">The sequence shown here is derived from an EMBL/GenBank/DDBJ whole genome shotgun (WGS) entry which is preliminary data.</text>
</comment>
<dbReference type="KEGG" id="qsa:O6P43_025342"/>
<evidence type="ECO:0000313" key="1">
    <source>
        <dbReference type="EMBL" id="KAJ7953673.1"/>
    </source>
</evidence>
<keyword evidence="2" id="KW-1185">Reference proteome</keyword>
<dbReference type="Proteomes" id="UP001163823">
    <property type="component" value="Chromosome 10"/>
</dbReference>
<evidence type="ECO:0000313" key="2">
    <source>
        <dbReference type="Proteomes" id="UP001163823"/>
    </source>
</evidence>
<dbReference type="PANTHER" id="PTHR37200:SF1">
    <property type="entry name" value="RNA-BINDING (RRM_RBD_RNP MOTIFS) FAMILY PROTEIN"/>
    <property type="match status" value="1"/>
</dbReference>
<organism evidence="1 2">
    <name type="scientific">Quillaja saponaria</name>
    <name type="common">Soap bark tree</name>
    <dbReference type="NCBI Taxonomy" id="32244"/>
    <lineage>
        <taxon>Eukaryota</taxon>
        <taxon>Viridiplantae</taxon>
        <taxon>Streptophyta</taxon>
        <taxon>Embryophyta</taxon>
        <taxon>Tracheophyta</taxon>
        <taxon>Spermatophyta</taxon>
        <taxon>Magnoliopsida</taxon>
        <taxon>eudicotyledons</taxon>
        <taxon>Gunneridae</taxon>
        <taxon>Pentapetalae</taxon>
        <taxon>rosids</taxon>
        <taxon>fabids</taxon>
        <taxon>Fabales</taxon>
        <taxon>Quillajaceae</taxon>
        <taxon>Quillaja</taxon>
    </lineage>
</organism>
<proteinExistence type="predicted"/>
<name>A0AAD7L8T6_QUISA</name>
<dbReference type="PANTHER" id="PTHR37200">
    <property type="entry name" value="RNA-BINDING (RRM/RBD/RNP MOTIFS) FAMILY PROTEIN"/>
    <property type="match status" value="1"/>
</dbReference>
<dbReference type="EMBL" id="JARAOO010000010">
    <property type="protein sequence ID" value="KAJ7953673.1"/>
    <property type="molecule type" value="Genomic_DNA"/>
</dbReference>
<sequence>MKDLLKKKPRGFCVGKVYETSIEDKLLEELEQSRQAQSANVNRKKEVSKWILSTLVNLRKKNNIQRHLKSAFQGIPCIIDITPFVFGNKKTKIPSARILLLLISSVKRMRLGISFHPESYPLPCTK</sequence>
<protein>
    <submittedName>
        <fullName evidence="1">RNA binding protein</fullName>
    </submittedName>
</protein>
<dbReference type="AlphaFoldDB" id="A0AAD7L8T6"/>
<accession>A0AAD7L8T6</accession>